<evidence type="ECO:0000256" key="11">
    <source>
        <dbReference type="ARBA" id="ARBA00022777"/>
    </source>
</evidence>
<keyword evidence="6" id="KW-1003">Cell membrane</keyword>
<evidence type="ECO:0000256" key="16">
    <source>
        <dbReference type="ARBA" id="ARBA00051245"/>
    </source>
</evidence>
<evidence type="ECO:0000256" key="14">
    <source>
        <dbReference type="ARBA" id="ARBA00023136"/>
    </source>
</evidence>
<evidence type="ECO:0000256" key="9">
    <source>
        <dbReference type="ARBA" id="ARBA00022692"/>
    </source>
</evidence>
<feature type="domain" description="Polysaccharide chain length determinant N-terminal" evidence="18">
    <location>
        <begin position="2"/>
        <end position="89"/>
    </location>
</feature>
<dbReference type="InterPro" id="IPR003856">
    <property type="entry name" value="LPS_length_determ_N"/>
</dbReference>
<dbReference type="Proteomes" id="UP001367513">
    <property type="component" value="Unassembled WGS sequence"/>
</dbReference>
<dbReference type="RefSeq" id="WP_346864808.1">
    <property type="nucleotide sequence ID" value="NZ_JBBPIX010000037.1"/>
</dbReference>
<keyword evidence="10" id="KW-0547">Nucleotide-binding</keyword>
<feature type="domain" description="AAA" evidence="19">
    <location>
        <begin position="263"/>
        <end position="405"/>
    </location>
</feature>
<evidence type="ECO:0000256" key="1">
    <source>
        <dbReference type="ARBA" id="ARBA00004429"/>
    </source>
</evidence>
<feature type="transmembrane region" description="Helical" evidence="17">
    <location>
        <begin position="12"/>
        <end position="35"/>
    </location>
</feature>
<evidence type="ECO:0000256" key="5">
    <source>
        <dbReference type="ARBA" id="ARBA00011903"/>
    </source>
</evidence>
<dbReference type="Pfam" id="PF02706">
    <property type="entry name" value="Wzz"/>
    <property type="match status" value="1"/>
</dbReference>
<accession>A0ABU9AM95</accession>
<keyword evidence="7" id="KW-0997">Cell inner membrane</keyword>
<evidence type="ECO:0000256" key="12">
    <source>
        <dbReference type="ARBA" id="ARBA00022840"/>
    </source>
</evidence>
<keyword evidence="8 20" id="KW-0808">Transferase</keyword>
<evidence type="ECO:0000256" key="6">
    <source>
        <dbReference type="ARBA" id="ARBA00022475"/>
    </source>
</evidence>
<dbReference type="PANTHER" id="PTHR32309">
    <property type="entry name" value="TYROSINE-PROTEIN KINASE"/>
    <property type="match status" value="1"/>
</dbReference>
<keyword evidence="12" id="KW-0067">ATP-binding</keyword>
<dbReference type="SUPFAM" id="SSF52540">
    <property type="entry name" value="P-loop containing nucleoside triphosphate hydrolases"/>
    <property type="match status" value="1"/>
</dbReference>
<dbReference type="EC" id="2.7.10.2" evidence="5"/>
<evidence type="ECO:0000256" key="4">
    <source>
        <dbReference type="ARBA" id="ARBA00008883"/>
    </source>
</evidence>
<organism evidence="20 21">
    <name type="scientific">Pseudonocardia alni subsp. carboxydivorans</name>
    <dbReference type="NCBI Taxonomy" id="415010"/>
    <lineage>
        <taxon>Bacteria</taxon>
        <taxon>Bacillati</taxon>
        <taxon>Actinomycetota</taxon>
        <taxon>Actinomycetes</taxon>
        <taxon>Pseudonocardiales</taxon>
        <taxon>Pseudonocardiaceae</taxon>
        <taxon>Pseudonocardia</taxon>
    </lineage>
</organism>
<dbReference type="Pfam" id="PF13614">
    <property type="entry name" value="AAA_31"/>
    <property type="match status" value="1"/>
</dbReference>
<evidence type="ECO:0000256" key="10">
    <source>
        <dbReference type="ARBA" id="ARBA00022741"/>
    </source>
</evidence>
<comment type="subcellular location">
    <subcellularLocation>
        <location evidence="1">Cell inner membrane</location>
        <topology evidence="1">Multi-pass membrane protein</topology>
    </subcellularLocation>
</comment>
<evidence type="ECO:0000313" key="20">
    <source>
        <dbReference type="EMBL" id="MEK6467555.1"/>
    </source>
</evidence>
<comment type="catalytic activity">
    <reaction evidence="16">
        <text>L-tyrosyl-[protein] + ATP = O-phospho-L-tyrosyl-[protein] + ADP + H(+)</text>
        <dbReference type="Rhea" id="RHEA:10596"/>
        <dbReference type="Rhea" id="RHEA-COMP:10136"/>
        <dbReference type="Rhea" id="RHEA-COMP:20101"/>
        <dbReference type="ChEBI" id="CHEBI:15378"/>
        <dbReference type="ChEBI" id="CHEBI:30616"/>
        <dbReference type="ChEBI" id="CHEBI:46858"/>
        <dbReference type="ChEBI" id="CHEBI:61978"/>
        <dbReference type="ChEBI" id="CHEBI:456216"/>
        <dbReference type="EC" id="2.7.10.2"/>
    </reaction>
</comment>
<evidence type="ECO:0000256" key="17">
    <source>
        <dbReference type="SAM" id="Phobius"/>
    </source>
</evidence>
<evidence type="ECO:0000313" key="21">
    <source>
        <dbReference type="Proteomes" id="UP001367513"/>
    </source>
</evidence>
<comment type="similarity">
    <text evidence="4">Belongs to the etk/wzc family.</text>
</comment>
<dbReference type="Gene3D" id="3.40.50.300">
    <property type="entry name" value="P-loop containing nucleotide triphosphate hydrolases"/>
    <property type="match status" value="1"/>
</dbReference>
<keyword evidence="13 17" id="KW-1133">Transmembrane helix</keyword>
<keyword evidence="9 17" id="KW-0812">Transmembrane</keyword>
<keyword evidence="14 17" id="KW-0472">Membrane</keyword>
<dbReference type="EMBL" id="JBBPIX010000037">
    <property type="protein sequence ID" value="MEK6467555.1"/>
    <property type="molecule type" value="Genomic_DNA"/>
</dbReference>
<name>A0ABU9AM95_PSEA5</name>
<proteinExistence type="inferred from homology"/>
<sequence>MSLQTLIGILRARWTTVTASALFCAAIALGAFFIIPTSYTAKTTLYVSAQGGDTPQQAFQGAQLSEQRVRSYTDLAIGDRVLESVIKDLDLALTTQQLQRKVSATSSLESVLIDVRATDADPLVSAQIANAVAMQASAVVAELEKPRDPLAVPAVELRVVQPAQAPTDPSSPGWPIITTCGTLAGLILGVGFAIIRSRLDRTVGSAEQLADAASIANLASIPIDAAFNDVEVVVQGQPHGVAAEAFRQLRTNLQFVDIDNPNKVLLVTSSQSGEGKSTTVANLASALSAAGKRVLIIEADLRRPRQASLLGLDASVGLTQIFSERLAARDVTQQWGGGVFDVILAGHIPPNPSELLGSQHMQLLLDDARRRYDYVLVDCPPVLPVTDTIALSPATDGVLFVCRLEVTTVPQVAASMSALRAASANVVGTEPLPT</sequence>
<keyword evidence="21" id="KW-1185">Reference proteome</keyword>
<evidence type="ECO:0000259" key="19">
    <source>
        <dbReference type="Pfam" id="PF13614"/>
    </source>
</evidence>
<comment type="similarity">
    <text evidence="3">Belongs to the CpsD/CapB family.</text>
</comment>
<evidence type="ECO:0000256" key="7">
    <source>
        <dbReference type="ARBA" id="ARBA00022519"/>
    </source>
</evidence>
<dbReference type="CDD" id="cd05387">
    <property type="entry name" value="BY-kinase"/>
    <property type="match status" value="1"/>
</dbReference>
<keyword evidence="11" id="KW-0418">Kinase</keyword>
<evidence type="ECO:0000256" key="13">
    <source>
        <dbReference type="ARBA" id="ARBA00022989"/>
    </source>
</evidence>
<dbReference type="GO" id="GO:0004715">
    <property type="term" value="F:non-membrane spanning protein tyrosine kinase activity"/>
    <property type="evidence" value="ECO:0007669"/>
    <property type="project" value="UniProtKB-EC"/>
</dbReference>
<dbReference type="PANTHER" id="PTHR32309:SF13">
    <property type="entry name" value="FERRIC ENTEROBACTIN TRANSPORT PROTEIN FEPE"/>
    <property type="match status" value="1"/>
</dbReference>
<comment type="similarity">
    <text evidence="2">Belongs to the CpsC/CapA family.</text>
</comment>
<dbReference type="InterPro" id="IPR027417">
    <property type="entry name" value="P-loop_NTPase"/>
</dbReference>
<comment type="caution">
    <text evidence="20">The sequence shown here is derived from an EMBL/GenBank/DDBJ whole genome shotgun (WGS) entry which is preliminary data.</text>
</comment>
<dbReference type="InterPro" id="IPR005702">
    <property type="entry name" value="Wzc-like_C"/>
</dbReference>
<protein>
    <recommendedName>
        <fullName evidence="5">non-specific protein-tyrosine kinase</fullName>
        <ecNumber evidence="5">2.7.10.2</ecNumber>
    </recommendedName>
</protein>
<dbReference type="InterPro" id="IPR050445">
    <property type="entry name" value="Bact_polysacc_biosynth/exp"/>
</dbReference>
<evidence type="ECO:0000259" key="18">
    <source>
        <dbReference type="Pfam" id="PF02706"/>
    </source>
</evidence>
<feature type="transmembrane region" description="Helical" evidence="17">
    <location>
        <begin position="174"/>
        <end position="195"/>
    </location>
</feature>
<dbReference type="NCBIfam" id="TIGR01007">
    <property type="entry name" value="eps_fam"/>
    <property type="match status" value="1"/>
</dbReference>
<dbReference type="InterPro" id="IPR025669">
    <property type="entry name" value="AAA_dom"/>
</dbReference>
<evidence type="ECO:0000256" key="2">
    <source>
        <dbReference type="ARBA" id="ARBA00006683"/>
    </source>
</evidence>
<keyword evidence="15" id="KW-0829">Tyrosine-protein kinase</keyword>
<reference evidence="20 21" key="1">
    <citation type="submission" date="2024-03" db="EMBL/GenBank/DDBJ databases">
        <title>Draft genome sequence of Pseudonocardia carboxydivorans JCM 14827.</title>
        <authorList>
            <person name="Duangmal K."/>
        </authorList>
    </citation>
    <scope>NUCLEOTIDE SEQUENCE [LARGE SCALE GENOMIC DNA]</scope>
    <source>
        <strain evidence="20 21">JCM 14827</strain>
    </source>
</reference>
<evidence type="ECO:0000256" key="3">
    <source>
        <dbReference type="ARBA" id="ARBA00007316"/>
    </source>
</evidence>
<gene>
    <name evidence="20" type="ORF">WG925_27785</name>
</gene>
<evidence type="ECO:0000256" key="8">
    <source>
        <dbReference type="ARBA" id="ARBA00022679"/>
    </source>
</evidence>
<evidence type="ECO:0000256" key="15">
    <source>
        <dbReference type="ARBA" id="ARBA00023137"/>
    </source>
</evidence>